<proteinExistence type="predicted"/>
<dbReference type="AlphaFoldDB" id="L0ATN3"/>
<reference evidence="1 2" key="1">
    <citation type="journal article" date="2012" name="BMC Genomics">
        <title>Comparative genomic analysis and phylogenetic position of Theileria equi.</title>
        <authorList>
            <person name="Kappmeyer L.S."/>
            <person name="Thiagarajan M."/>
            <person name="Herndon D.R."/>
            <person name="Ramsay J.D."/>
            <person name="Caler E."/>
            <person name="Djikeng A."/>
            <person name="Gillespie J.J."/>
            <person name="Lau A.O."/>
            <person name="Roalson E.H."/>
            <person name="Silva J.C."/>
            <person name="Silva M.G."/>
            <person name="Suarez C.E."/>
            <person name="Ueti M.W."/>
            <person name="Nene V.M."/>
            <person name="Mealey R.H."/>
            <person name="Knowles D.P."/>
            <person name="Brayton K.A."/>
        </authorList>
    </citation>
    <scope>NUCLEOTIDE SEQUENCE [LARGE SCALE GENOMIC DNA]</scope>
    <source>
        <strain evidence="1 2">WA</strain>
    </source>
</reference>
<dbReference type="VEuPathDB" id="PiroplasmaDB:BEWA_018520"/>
<evidence type="ECO:0000313" key="1">
    <source>
        <dbReference type="EMBL" id="AFZ79007.1"/>
    </source>
</evidence>
<dbReference type="Proteomes" id="UP000031512">
    <property type="component" value="Chromosome 1"/>
</dbReference>
<gene>
    <name evidence="1" type="ORF">BEWA_018520</name>
</gene>
<dbReference type="RefSeq" id="XP_004828673.1">
    <property type="nucleotide sequence ID" value="XM_004828616.1"/>
</dbReference>
<dbReference type="GeneID" id="15806062"/>
<protein>
    <submittedName>
        <fullName evidence="1">Uncharacterized protein</fullName>
    </submittedName>
</protein>
<dbReference type="OrthoDB" id="360504at2759"/>
<name>L0ATN3_THEEQ</name>
<keyword evidence="2" id="KW-1185">Reference proteome</keyword>
<dbReference type="EMBL" id="CP001669">
    <property type="protein sequence ID" value="AFZ79007.1"/>
    <property type="molecule type" value="Genomic_DNA"/>
</dbReference>
<accession>L0ATN3</accession>
<dbReference type="KEGG" id="beq:BEWA_018520"/>
<evidence type="ECO:0000313" key="2">
    <source>
        <dbReference type="Proteomes" id="UP000031512"/>
    </source>
</evidence>
<organism evidence="1 2">
    <name type="scientific">Theileria equi strain WA</name>
    <dbReference type="NCBI Taxonomy" id="1537102"/>
    <lineage>
        <taxon>Eukaryota</taxon>
        <taxon>Sar</taxon>
        <taxon>Alveolata</taxon>
        <taxon>Apicomplexa</taxon>
        <taxon>Aconoidasida</taxon>
        <taxon>Piroplasmida</taxon>
        <taxon>Theileriidae</taxon>
        <taxon>Theileria</taxon>
    </lineage>
</organism>
<dbReference type="eggNOG" id="ENOG502SX28">
    <property type="taxonomic scope" value="Eukaryota"/>
</dbReference>
<sequence length="186" mass="21724">MYVIRHRLDSLVTFKRYYNPPGKKTWSKQHPKFRTPRPLVDPYNLGRLHPEKEWWTLAKKGLRPETFMGFPDVVNIPKHGGSLYTQLMDGPTLSMVVYRCIEHVIDDIDIWKKLTLRAMSIAISLDPYTVSILFLYFSLSNHYDYKFVSTFVGRILALLDQFSLDECANVLLAMNNTKFKHPRSAI</sequence>